<dbReference type="AlphaFoldDB" id="A0A840HUF6"/>
<dbReference type="RefSeq" id="WP_184475036.1">
    <property type="nucleotide sequence ID" value="NZ_JACHOV010000005.1"/>
</dbReference>
<feature type="transmembrane region" description="Helical" evidence="1">
    <location>
        <begin position="27"/>
        <end position="45"/>
    </location>
</feature>
<keyword evidence="3" id="KW-0378">Hydrolase</keyword>
<dbReference type="EMBL" id="JACHOV010000005">
    <property type="protein sequence ID" value="MBB4641220.1"/>
    <property type="molecule type" value="Genomic_DNA"/>
</dbReference>
<evidence type="ECO:0000259" key="2">
    <source>
        <dbReference type="Pfam" id="PF01478"/>
    </source>
</evidence>
<dbReference type="Pfam" id="PF01478">
    <property type="entry name" value="Peptidase_A24"/>
    <property type="match status" value="1"/>
</dbReference>
<keyword evidence="1" id="KW-0812">Transmembrane</keyword>
<comment type="caution">
    <text evidence="3">The sequence shown here is derived from an EMBL/GenBank/DDBJ whole genome shotgun (WGS) entry which is preliminary data.</text>
</comment>
<dbReference type="GO" id="GO:0016020">
    <property type="term" value="C:membrane"/>
    <property type="evidence" value="ECO:0007669"/>
    <property type="project" value="InterPro"/>
</dbReference>
<organism evidence="3 4">
    <name type="scientific">Rhizorhapis suberifaciens</name>
    <name type="common">corky root of lettuce</name>
    <dbReference type="NCBI Taxonomy" id="13656"/>
    <lineage>
        <taxon>Bacteria</taxon>
        <taxon>Pseudomonadati</taxon>
        <taxon>Pseudomonadota</taxon>
        <taxon>Alphaproteobacteria</taxon>
        <taxon>Sphingomonadales</taxon>
        <taxon>Sphingomonadaceae</taxon>
        <taxon>Rhizorhapis</taxon>
    </lineage>
</organism>
<dbReference type="InterPro" id="IPR000045">
    <property type="entry name" value="Prepilin_IV_endopep_pep"/>
</dbReference>
<accession>A0A840HUF6</accession>
<sequence length="179" mass="19095">MALQIILYLLSALLVLAACQDVMKLTIANVFPTLVVLLFPAWVAVAGPEADIWMNGVNFLIILGVGLALFAMQWLGGGDVKLFAAVALWFDFAGIVPLIFYVTATGAALTIILALVRRTVPAGVRSRLDWAIFERRGPIPYGVAIAMGAILCIFLQGVNPSGKVKMPSYIAAGPSLHVE</sequence>
<reference evidence="3 4" key="1">
    <citation type="submission" date="2020-08" db="EMBL/GenBank/DDBJ databases">
        <title>Genomic Encyclopedia of Type Strains, Phase IV (KMG-IV): sequencing the most valuable type-strain genomes for metagenomic binning, comparative biology and taxonomic classification.</title>
        <authorList>
            <person name="Goeker M."/>
        </authorList>
    </citation>
    <scope>NUCLEOTIDE SEQUENCE [LARGE SCALE GENOMIC DNA]</scope>
    <source>
        <strain evidence="3 4">DSM 7465</strain>
    </source>
</reference>
<keyword evidence="1" id="KW-1133">Transmembrane helix</keyword>
<feature type="domain" description="Prepilin type IV endopeptidase peptidase" evidence="2">
    <location>
        <begin position="9"/>
        <end position="111"/>
    </location>
</feature>
<keyword evidence="4" id="KW-1185">Reference proteome</keyword>
<feature type="transmembrane region" description="Helical" evidence="1">
    <location>
        <begin position="57"/>
        <end position="75"/>
    </location>
</feature>
<protein>
    <submittedName>
        <fullName evidence="3">Prepilin peptidase CpaA</fullName>
        <ecNumber evidence="3">3.4.23.43</ecNumber>
    </submittedName>
</protein>
<feature type="transmembrane region" description="Helical" evidence="1">
    <location>
        <begin position="95"/>
        <end position="116"/>
    </location>
</feature>
<evidence type="ECO:0000313" key="3">
    <source>
        <dbReference type="EMBL" id="MBB4641220.1"/>
    </source>
</evidence>
<dbReference type="Gene3D" id="1.20.120.1220">
    <property type="match status" value="1"/>
</dbReference>
<feature type="transmembrane region" description="Helical" evidence="1">
    <location>
        <begin position="137"/>
        <end position="158"/>
    </location>
</feature>
<evidence type="ECO:0000313" key="4">
    <source>
        <dbReference type="Proteomes" id="UP000575068"/>
    </source>
</evidence>
<proteinExistence type="predicted"/>
<name>A0A840HUF6_9SPHN</name>
<keyword evidence="1" id="KW-0472">Membrane</keyword>
<dbReference type="Proteomes" id="UP000575068">
    <property type="component" value="Unassembled WGS sequence"/>
</dbReference>
<dbReference type="EC" id="3.4.23.43" evidence="3"/>
<evidence type="ECO:0000256" key="1">
    <source>
        <dbReference type="SAM" id="Phobius"/>
    </source>
</evidence>
<dbReference type="GO" id="GO:0004190">
    <property type="term" value="F:aspartic-type endopeptidase activity"/>
    <property type="evidence" value="ECO:0007669"/>
    <property type="project" value="UniProtKB-EC"/>
</dbReference>
<gene>
    <name evidence="3" type="ORF">HNQ99_001525</name>
</gene>